<dbReference type="GO" id="GO:0030246">
    <property type="term" value="F:carbohydrate binding"/>
    <property type="evidence" value="ECO:0007669"/>
    <property type="project" value="TreeGrafter"/>
</dbReference>
<dbReference type="InterPro" id="IPR050555">
    <property type="entry name" value="Bact_Solute-Bind_Prot2"/>
</dbReference>
<evidence type="ECO:0000256" key="4">
    <source>
        <dbReference type="SAM" id="SignalP"/>
    </source>
</evidence>
<reference evidence="6" key="1">
    <citation type="submission" date="2020-10" db="EMBL/GenBank/DDBJ databases">
        <authorList>
            <person name="Gilroy R."/>
        </authorList>
    </citation>
    <scope>NUCLEOTIDE SEQUENCE</scope>
    <source>
        <strain evidence="6">ChiSjej3B21-11622</strain>
    </source>
</reference>
<dbReference type="EMBL" id="DVFT01000185">
    <property type="protein sequence ID" value="HIQ97368.1"/>
    <property type="molecule type" value="Genomic_DNA"/>
</dbReference>
<name>A0A9D1D268_9FIRM</name>
<dbReference type="Pfam" id="PF13407">
    <property type="entry name" value="Peripla_BP_4"/>
    <property type="match status" value="1"/>
</dbReference>
<dbReference type="PANTHER" id="PTHR30036:SF7">
    <property type="entry name" value="ABC TRANSPORTER PERIPLASMIC-BINDING PROTEIN YPHF"/>
    <property type="match status" value="1"/>
</dbReference>
<accession>A0A9D1D268</accession>
<evidence type="ECO:0000259" key="5">
    <source>
        <dbReference type="Pfam" id="PF13407"/>
    </source>
</evidence>
<feature type="chain" id="PRO_5038953262" evidence="4">
    <location>
        <begin position="25"/>
        <end position="368"/>
    </location>
</feature>
<feature type="signal peptide" evidence="4">
    <location>
        <begin position="1"/>
        <end position="24"/>
    </location>
</feature>
<feature type="domain" description="Periplasmic binding protein" evidence="5">
    <location>
        <begin position="61"/>
        <end position="327"/>
    </location>
</feature>
<comment type="subcellular location">
    <subcellularLocation>
        <location evidence="1">Cell envelope</location>
    </subcellularLocation>
</comment>
<evidence type="ECO:0000256" key="3">
    <source>
        <dbReference type="SAM" id="MobiDB-lite"/>
    </source>
</evidence>
<dbReference type="InterPro" id="IPR028082">
    <property type="entry name" value="Peripla_BP_I"/>
</dbReference>
<gene>
    <name evidence="6" type="ORF">IAB26_12500</name>
</gene>
<comment type="similarity">
    <text evidence="2">Belongs to the bacterial solute-binding protein 2 family.</text>
</comment>
<evidence type="ECO:0000256" key="2">
    <source>
        <dbReference type="ARBA" id="ARBA00007639"/>
    </source>
</evidence>
<feature type="compositionally biased region" description="Low complexity" evidence="3">
    <location>
        <begin position="30"/>
        <end position="39"/>
    </location>
</feature>
<reference evidence="6" key="2">
    <citation type="journal article" date="2021" name="PeerJ">
        <title>Extensive microbial diversity within the chicken gut microbiome revealed by metagenomics and culture.</title>
        <authorList>
            <person name="Gilroy R."/>
            <person name="Ravi A."/>
            <person name="Getino M."/>
            <person name="Pursley I."/>
            <person name="Horton D.L."/>
            <person name="Alikhan N.F."/>
            <person name="Baker D."/>
            <person name="Gharbi K."/>
            <person name="Hall N."/>
            <person name="Watson M."/>
            <person name="Adriaenssens E.M."/>
            <person name="Foster-Nyarko E."/>
            <person name="Jarju S."/>
            <person name="Secka A."/>
            <person name="Antonio M."/>
            <person name="Oren A."/>
            <person name="Chaudhuri R.R."/>
            <person name="La Ragione R."/>
            <person name="Hildebrand F."/>
            <person name="Pallen M.J."/>
        </authorList>
    </citation>
    <scope>NUCLEOTIDE SEQUENCE</scope>
    <source>
        <strain evidence="6">ChiSjej3B21-11622</strain>
    </source>
</reference>
<dbReference type="InterPro" id="IPR025997">
    <property type="entry name" value="SBP_2_dom"/>
</dbReference>
<dbReference type="Proteomes" id="UP000886886">
    <property type="component" value="Unassembled WGS sequence"/>
</dbReference>
<dbReference type="AlphaFoldDB" id="A0A9D1D268"/>
<dbReference type="GO" id="GO:0030288">
    <property type="term" value="C:outer membrane-bounded periplasmic space"/>
    <property type="evidence" value="ECO:0007669"/>
    <property type="project" value="TreeGrafter"/>
</dbReference>
<sequence>MKKKMITALLTLAMAGSMVMGAFAAEETSEAATEAATEAAAEEESEASGGEEGSEEGPTLAFICKDLSQEWFVGTSNAMLETAKARGAKDVIMYDCAMSPDKYMTALDTAISQNVDVLIVCPPDQNLSQVTVDRCAEAGIKVMADDDGLIDENGMHLAPALELDAYKVGEGIGEYLANYVKDNGINEDYTEVGYLCMTMSEVSSCVPRSTGAVDKFTELMGDFPEDKIIEADYDGTSDEGFNVAAATITAHPEIKTWLVTAPNDEGAQGATRALEQAGVDQDAIVIGVGGYLAKDEFKKDYSCFKATAYIDPVLDGQLAADAAMDWIENGTVPYSDYIEEGGEYGVYPFSATMIDASNYEEVMGDAAN</sequence>
<dbReference type="Gene3D" id="3.40.50.2300">
    <property type="match status" value="2"/>
</dbReference>
<proteinExistence type="inferred from homology"/>
<dbReference type="SUPFAM" id="SSF53822">
    <property type="entry name" value="Periplasmic binding protein-like I"/>
    <property type="match status" value="1"/>
</dbReference>
<organism evidence="6 7">
    <name type="scientific">Candidatus Limivivens merdigallinarum</name>
    <dbReference type="NCBI Taxonomy" id="2840859"/>
    <lineage>
        <taxon>Bacteria</taxon>
        <taxon>Bacillati</taxon>
        <taxon>Bacillota</taxon>
        <taxon>Clostridia</taxon>
        <taxon>Lachnospirales</taxon>
        <taxon>Lachnospiraceae</taxon>
        <taxon>Lachnospiraceae incertae sedis</taxon>
        <taxon>Candidatus Limivivens</taxon>
    </lineage>
</organism>
<keyword evidence="4" id="KW-0732">Signal</keyword>
<comment type="caution">
    <text evidence="6">The sequence shown here is derived from an EMBL/GenBank/DDBJ whole genome shotgun (WGS) entry which is preliminary data.</text>
</comment>
<dbReference type="PANTHER" id="PTHR30036">
    <property type="entry name" value="D-XYLOSE-BINDING PERIPLASMIC PROTEIN"/>
    <property type="match status" value="1"/>
</dbReference>
<evidence type="ECO:0000313" key="6">
    <source>
        <dbReference type="EMBL" id="HIQ97368.1"/>
    </source>
</evidence>
<feature type="region of interest" description="Disordered" evidence="3">
    <location>
        <begin position="30"/>
        <end position="57"/>
    </location>
</feature>
<evidence type="ECO:0000313" key="7">
    <source>
        <dbReference type="Proteomes" id="UP000886886"/>
    </source>
</evidence>
<protein>
    <submittedName>
        <fullName evidence="6">Substrate-binding domain-containing protein</fullName>
    </submittedName>
</protein>
<evidence type="ECO:0000256" key="1">
    <source>
        <dbReference type="ARBA" id="ARBA00004196"/>
    </source>
</evidence>